<evidence type="ECO:0000313" key="3">
    <source>
        <dbReference type="Proteomes" id="UP000007703"/>
    </source>
</evidence>
<feature type="region of interest" description="Disordered" evidence="1">
    <location>
        <begin position="139"/>
        <end position="179"/>
    </location>
</feature>
<dbReference type="Proteomes" id="UP000007703">
    <property type="component" value="Unassembled WGS sequence"/>
</dbReference>
<sequence>MHVVTQVGFGAHKQNQNVLGRVMQHFGNPLRLDISEGSRADDGKTAQEDFCLRIRQRAQTVVLGSARSVPKPKFYGLTIDHNRSRVVVENSGDVIIGESVGGVRDQETGFAYSSVANDNGFYASHGGLEESEFARPVNSPITRKKPHEKACDTAPARKMHTAGRERLKHRTMKLRQETR</sequence>
<gene>
    <name evidence="2" type="ORF">CLUG_00188</name>
</gene>
<feature type="compositionally biased region" description="Basic residues" evidence="1">
    <location>
        <begin position="157"/>
        <end position="173"/>
    </location>
</feature>
<name>C4XW65_CLAL4</name>
<reference evidence="2 3" key="1">
    <citation type="journal article" date="2009" name="Nature">
        <title>Evolution of pathogenicity and sexual reproduction in eight Candida genomes.</title>
        <authorList>
            <person name="Butler G."/>
            <person name="Rasmussen M.D."/>
            <person name="Lin M.F."/>
            <person name="Santos M.A."/>
            <person name="Sakthikumar S."/>
            <person name="Munro C.A."/>
            <person name="Rheinbay E."/>
            <person name="Grabherr M."/>
            <person name="Forche A."/>
            <person name="Reedy J.L."/>
            <person name="Agrafioti I."/>
            <person name="Arnaud M.B."/>
            <person name="Bates S."/>
            <person name="Brown A.J."/>
            <person name="Brunke S."/>
            <person name="Costanzo M.C."/>
            <person name="Fitzpatrick D.A."/>
            <person name="de Groot P.W."/>
            <person name="Harris D."/>
            <person name="Hoyer L.L."/>
            <person name="Hube B."/>
            <person name="Klis F.M."/>
            <person name="Kodira C."/>
            <person name="Lennard N."/>
            <person name="Logue M.E."/>
            <person name="Martin R."/>
            <person name="Neiman A.M."/>
            <person name="Nikolaou E."/>
            <person name="Quail M.A."/>
            <person name="Quinn J."/>
            <person name="Santos M.C."/>
            <person name="Schmitzberger F.F."/>
            <person name="Sherlock G."/>
            <person name="Shah P."/>
            <person name="Silverstein K.A."/>
            <person name="Skrzypek M.S."/>
            <person name="Soll D."/>
            <person name="Staggs R."/>
            <person name="Stansfield I."/>
            <person name="Stumpf M.P."/>
            <person name="Sudbery P.E."/>
            <person name="Srikantha T."/>
            <person name="Zeng Q."/>
            <person name="Berman J."/>
            <person name="Berriman M."/>
            <person name="Heitman J."/>
            <person name="Gow N.A."/>
            <person name="Lorenz M.C."/>
            <person name="Birren B.W."/>
            <person name="Kellis M."/>
            <person name="Cuomo C.A."/>
        </authorList>
    </citation>
    <scope>NUCLEOTIDE SEQUENCE [LARGE SCALE GENOMIC DNA]</scope>
    <source>
        <strain evidence="2 3">ATCC 42720</strain>
    </source>
</reference>
<dbReference type="EMBL" id="CH408076">
    <property type="protein sequence ID" value="EEQ36064.1"/>
    <property type="molecule type" value="Genomic_DNA"/>
</dbReference>
<accession>C4XW65</accession>
<organism evidence="2 3">
    <name type="scientific">Clavispora lusitaniae (strain ATCC 42720)</name>
    <name type="common">Yeast</name>
    <name type="synonym">Candida lusitaniae</name>
    <dbReference type="NCBI Taxonomy" id="306902"/>
    <lineage>
        <taxon>Eukaryota</taxon>
        <taxon>Fungi</taxon>
        <taxon>Dikarya</taxon>
        <taxon>Ascomycota</taxon>
        <taxon>Saccharomycotina</taxon>
        <taxon>Pichiomycetes</taxon>
        <taxon>Metschnikowiaceae</taxon>
        <taxon>Clavispora</taxon>
    </lineage>
</organism>
<evidence type="ECO:0000313" key="2">
    <source>
        <dbReference type="EMBL" id="EEQ36064.1"/>
    </source>
</evidence>
<dbReference type="HOGENOM" id="CLU_1503288_0_0_1"/>
<proteinExistence type="predicted"/>
<dbReference type="InParanoid" id="C4XW65"/>
<dbReference type="AlphaFoldDB" id="C4XW65"/>
<evidence type="ECO:0000256" key="1">
    <source>
        <dbReference type="SAM" id="MobiDB-lite"/>
    </source>
</evidence>
<dbReference type="KEGG" id="clu:CLUG_00188"/>
<protein>
    <submittedName>
        <fullName evidence="2">Uncharacterized protein</fullName>
    </submittedName>
</protein>
<dbReference type="VEuPathDB" id="FungiDB:CLUG_00188"/>